<dbReference type="Pfam" id="PF00337">
    <property type="entry name" value="Gal-bind_lectin"/>
    <property type="match status" value="1"/>
</dbReference>
<protein>
    <recommendedName>
        <fullName evidence="3">Galectin</fullName>
    </recommendedName>
</protein>
<dbReference type="SUPFAM" id="SSF49899">
    <property type="entry name" value="Concanavalin A-like lectins/glucanases"/>
    <property type="match status" value="1"/>
</dbReference>
<dbReference type="SMART" id="SM00908">
    <property type="entry name" value="Gal-bind_lectin"/>
    <property type="match status" value="1"/>
</dbReference>
<accession>A0AAW1C5I1</accession>
<dbReference type="Proteomes" id="UP001474421">
    <property type="component" value="Unassembled WGS sequence"/>
</dbReference>
<evidence type="ECO:0000313" key="5">
    <source>
        <dbReference type="EMBL" id="KAK9408933.1"/>
    </source>
</evidence>
<keyword evidence="1 3" id="KW-0430">Lectin</keyword>
<dbReference type="EMBL" id="JAOTOJ010000001">
    <property type="protein sequence ID" value="KAK9408933.1"/>
    <property type="molecule type" value="Genomic_DNA"/>
</dbReference>
<dbReference type="InterPro" id="IPR001079">
    <property type="entry name" value="Galectin_CRD"/>
</dbReference>
<keyword evidence="2" id="KW-0677">Repeat</keyword>
<dbReference type="InterPro" id="IPR044156">
    <property type="entry name" value="Galectin-like"/>
</dbReference>
<evidence type="ECO:0000256" key="1">
    <source>
        <dbReference type="ARBA" id="ARBA00022734"/>
    </source>
</evidence>
<comment type="caution">
    <text evidence="5">The sequence shown here is derived from an EMBL/GenBank/DDBJ whole genome shotgun (WGS) entry which is preliminary data.</text>
</comment>
<name>A0AAW1C5I1_CROAD</name>
<dbReference type="Gene3D" id="2.60.120.200">
    <property type="match status" value="1"/>
</dbReference>
<dbReference type="SMART" id="SM00276">
    <property type="entry name" value="GLECT"/>
    <property type="match status" value="1"/>
</dbReference>
<keyword evidence="6" id="KW-1185">Reference proteome</keyword>
<reference evidence="5 6" key="1">
    <citation type="journal article" date="2024" name="Proc. Natl. Acad. Sci. U.S.A.">
        <title>The genetic regulatory architecture and epigenomic basis for age-related changes in rattlesnake venom.</title>
        <authorList>
            <person name="Hogan M.P."/>
            <person name="Holding M.L."/>
            <person name="Nystrom G.S."/>
            <person name="Colston T.J."/>
            <person name="Bartlett D.A."/>
            <person name="Mason A.J."/>
            <person name="Ellsworth S.A."/>
            <person name="Rautsaw R.M."/>
            <person name="Lawrence K.C."/>
            <person name="Strickland J.L."/>
            <person name="He B."/>
            <person name="Fraser P."/>
            <person name="Margres M.J."/>
            <person name="Gilbert D.M."/>
            <person name="Gibbs H.L."/>
            <person name="Parkinson C.L."/>
            <person name="Rokyta D.R."/>
        </authorList>
    </citation>
    <scope>NUCLEOTIDE SEQUENCE [LARGE SCALE GENOMIC DNA]</scope>
    <source>
        <strain evidence="5">DRR0105</strain>
    </source>
</reference>
<dbReference type="GO" id="GO:0030246">
    <property type="term" value="F:carbohydrate binding"/>
    <property type="evidence" value="ECO:0007669"/>
    <property type="project" value="UniProtKB-UniRule"/>
</dbReference>
<dbReference type="AlphaFoldDB" id="A0AAW1C5I1"/>
<evidence type="ECO:0000256" key="2">
    <source>
        <dbReference type="ARBA" id="ARBA00022737"/>
    </source>
</evidence>
<dbReference type="PANTHER" id="PTHR11346">
    <property type="entry name" value="GALECTIN"/>
    <property type="match status" value="1"/>
</dbReference>
<dbReference type="PROSITE" id="PS51304">
    <property type="entry name" value="GALECTIN"/>
    <property type="match status" value="1"/>
</dbReference>
<dbReference type="GO" id="GO:0016936">
    <property type="term" value="F:galactoside binding"/>
    <property type="evidence" value="ECO:0007669"/>
    <property type="project" value="TreeGrafter"/>
</dbReference>
<dbReference type="FunFam" id="2.60.120.200:FF:000124">
    <property type="entry name" value="Galectin-4"/>
    <property type="match status" value="1"/>
</dbReference>
<dbReference type="CDD" id="cd00070">
    <property type="entry name" value="GLECT"/>
    <property type="match status" value="1"/>
</dbReference>
<gene>
    <name evidence="5" type="ORF">NXF25_000108</name>
</gene>
<evidence type="ECO:0000259" key="4">
    <source>
        <dbReference type="PROSITE" id="PS51304"/>
    </source>
</evidence>
<sequence length="215" mass="24192">MPENELSEELTLEIINALDARAIEKIMNVGRHQVDKFVLMPFRKEIMPIILKANDGKGLPKLMTLPYHQPVPGGLHPGMSVYVQGTVPKLANRFFLDFACCQHDGADIPFHVSPQFDAENIVLNTFQAGRWGKEEKYKMPFQKGDPFEVIFILSGVEYQVIVNKKPFCTFKHRMSLQSVQNIHVDGDLELQSLAVMEGPMMGNVVSICYGQVVTS</sequence>
<evidence type="ECO:0000256" key="3">
    <source>
        <dbReference type="RuleBase" id="RU102079"/>
    </source>
</evidence>
<dbReference type="InterPro" id="IPR013320">
    <property type="entry name" value="ConA-like_dom_sf"/>
</dbReference>
<feature type="domain" description="Galectin" evidence="4">
    <location>
        <begin position="67"/>
        <end position="196"/>
    </location>
</feature>
<organism evidence="5 6">
    <name type="scientific">Crotalus adamanteus</name>
    <name type="common">Eastern diamondback rattlesnake</name>
    <dbReference type="NCBI Taxonomy" id="8729"/>
    <lineage>
        <taxon>Eukaryota</taxon>
        <taxon>Metazoa</taxon>
        <taxon>Chordata</taxon>
        <taxon>Craniata</taxon>
        <taxon>Vertebrata</taxon>
        <taxon>Euteleostomi</taxon>
        <taxon>Lepidosauria</taxon>
        <taxon>Squamata</taxon>
        <taxon>Bifurcata</taxon>
        <taxon>Unidentata</taxon>
        <taxon>Episquamata</taxon>
        <taxon>Toxicofera</taxon>
        <taxon>Serpentes</taxon>
        <taxon>Colubroidea</taxon>
        <taxon>Viperidae</taxon>
        <taxon>Crotalinae</taxon>
        <taxon>Crotalus</taxon>
    </lineage>
</organism>
<proteinExistence type="predicted"/>
<dbReference type="PANTHER" id="PTHR11346:SF176">
    <property type="entry name" value="32 KDA BETA-GALACTOSIDE-BINDING LECTIN LEC-3"/>
    <property type="match status" value="1"/>
</dbReference>
<evidence type="ECO:0000313" key="6">
    <source>
        <dbReference type="Proteomes" id="UP001474421"/>
    </source>
</evidence>